<keyword evidence="1" id="KW-0732">Signal</keyword>
<proteinExistence type="predicted"/>
<accession>A0A512BGE6</accession>
<name>A0A512BGE6_9BACT</name>
<dbReference type="OrthoDB" id="666482at2"/>
<feature type="chain" id="PRO_5022109938" description="Lipoprotein" evidence="1">
    <location>
        <begin position="20"/>
        <end position="212"/>
    </location>
</feature>
<dbReference type="EMBL" id="BJYT01000015">
    <property type="protein sequence ID" value="GEO11041.1"/>
    <property type="molecule type" value="Genomic_DNA"/>
</dbReference>
<gene>
    <name evidence="2" type="ORF">SAE01_35370</name>
</gene>
<dbReference type="RefSeq" id="WP_147205151.1">
    <property type="nucleotide sequence ID" value="NZ_BJYT01000015.1"/>
</dbReference>
<sequence>MKKALLPIYFIAAAILVTACKKETAADPPANNFGPSTTGSNWTYKYTEGTASTTFKLTATNRDTTANGKTYKVYTSSDGSTTYMGKIGSDYYRFASFPSIGVNSFEELYLKDDKGLNDTWTGTASFTYLGANLTANLNYAIKGKGESRTVNGKLFDNVTHVRLDISLFGTVVGGGDFYYAQGVGLIEDTIAVTAPGAQPYTSKQEIISYEIK</sequence>
<evidence type="ECO:0000313" key="2">
    <source>
        <dbReference type="EMBL" id="GEO11041.1"/>
    </source>
</evidence>
<evidence type="ECO:0000313" key="3">
    <source>
        <dbReference type="Proteomes" id="UP000321513"/>
    </source>
</evidence>
<evidence type="ECO:0008006" key="4">
    <source>
        <dbReference type="Google" id="ProtNLM"/>
    </source>
</evidence>
<dbReference type="AlphaFoldDB" id="A0A512BGE6"/>
<comment type="caution">
    <text evidence="2">The sequence shown here is derived from an EMBL/GenBank/DDBJ whole genome shotgun (WGS) entry which is preliminary data.</text>
</comment>
<protein>
    <recommendedName>
        <fullName evidence="4">Lipoprotein</fullName>
    </recommendedName>
</protein>
<evidence type="ECO:0000256" key="1">
    <source>
        <dbReference type="SAM" id="SignalP"/>
    </source>
</evidence>
<dbReference type="Proteomes" id="UP000321513">
    <property type="component" value="Unassembled WGS sequence"/>
</dbReference>
<dbReference type="PROSITE" id="PS51257">
    <property type="entry name" value="PROKAR_LIPOPROTEIN"/>
    <property type="match status" value="1"/>
</dbReference>
<feature type="signal peptide" evidence="1">
    <location>
        <begin position="1"/>
        <end position="19"/>
    </location>
</feature>
<keyword evidence="3" id="KW-1185">Reference proteome</keyword>
<organism evidence="2 3">
    <name type="scientific">Segetibacter aerophilus</name>
    <dbReference type="NCBI Taxonomy" id="670293"/>
    <lineage>
        <taxon>Bacteria</taxon>
        <taxon>Pseudomonadati</taxon>
        <taxon>Bacteroidota</taxon>
        <taxon>Chitinophagia</taxon>
        <taxon>Chitinophagales</taxon>
        <taxon>Chitinophagaceae</taxon>
        <taxon>Segetibacter</taxon>
    </lineage>
</organism>
<reference evidence="2 3" key="1">
    <citation type="submission" date="2019-07" db="EMBL/GenBank/DDBJ databases">
        <title>Whole genome shotgun sequence of Segetibacter aerophilus NBRC 106135.</title>
        <authorList>
            <person name="Hosoyama A."/>
            <person name="Uohara A."/>
            <person name="Ohji S."/>
            <person name="Ichikawa N."/>
        </authorList>
    </citation>
    <scope>NUCLEOTIDE SEQUENCE [LARGE SCALE GENOMIC DNA]</scope>
    <source>
        <strain evidence="2 3">NBRC 106135</strain>
    </source>
</reference>